<comment type="caution">
    <text evidence="6">The sequence shown here is derived from an EMBL/GenBank/DDBJ whole genome shotgun (WGS) entry which is preliminary data.</text>
</comment>
<feature type="compositionally biased region" description="Acidic residues" evidence="4">
    <location>
        <begin position="255"/>
        <end position="266"/>
    </location>
</feature>
<dbReference type="InterPro" id="IPR017871">
    <property type="entry name" value="ABC_transporter-like_CS"/>
</dbReference>
<dbReference type="InterPro" id="IPR027417">
    <property type="entry name" value="P-loop_NTPase"/>
</dbReference>
<feature type="domain" description="ABC transporter" evidence="5">
    <location>
        <begin position="1"/>
        <end position="242"/>
    </location>
</feature>
<keyword evidence="7" id="KW-1185">Reference proteome</keyword>
<evidence type="ECO:0000256" key="3">
    <source>
        <dbReference type="ARBA" id="ARBA00022840"/>
    </source>
</evidence>
<evidence type="ECO:0000313" key="6">
    <source>
        <dbReference type="EMBL" id="MEB8338803.1"/>
    </source>
</evidence>
<keyword evidence="1" id="KW-0813">Transport</keyword>
<sequence length="318" mass="35026">MHGPGGHGKEVKAVEPTSLALHKGRITALVGESGSGKSTLARMLALAYPPTEGEIRLDGNVVKKARTAKAKRAYYRQVQMIFQDPFSSLSPVHKIRYILSRPLKLHGLASGAEDTERQILQLLERVNLTPADQFIDKFPYELSGGQRQRIAIARALAARPKVLLGDEPISMLDVSIRLDILNLLGRLRDDEGLAILYITHDIASARYFADEIKVLYAGQLVESGPGDEIVANPQHPYTRLLLESAPDPDRGGFLDEPDVSDDEETLGEPPSLVDPPSGCRFRTRCPLAKPVCATAFPARTQVDENHWVHCWAQDEQDA</sequence>
<dbReference type="PANTHER" id="PTHR43230">
    <property type="entry name" value="ABC-TYPE DIPEPTIDE/OLIGOPEPTIDE TRANSPORT SYSTEM, ATPASE COMPONENT"/>
    <property type="match status" value="1"/>
</dbReference>
<dbReference type="PROSITE" id="PS00211">
    <property type="entry name" value="ABC_TRANSPORTER_1"/>
    <property type="match status" value="1"/>
</dbReference>
<dbReference type="Proteomes" id="UP001354931">
    <property type="component" value="Unassembled WGS sequence"/>
</dbReference>
<evidence type="ECO:0000256" key="4">
    <source>
        <dbReference type="SAM" id="MobiDB-lite"/>
    </source>
</evidence>
<dbReference type="NCBIfam" id="TIGR01727">
    <property type="entry name" value="oligo_HPY"/>
    <property type="match status" value="1"/>
</dbReference>
<accession>A0ABU6F5S1</accession>
<dbReference type="InterPro" id="IPR013563">
    <property type="entry name" value="Oligopep_ABC_C"/>
</dbReference>
<dbReference type="PROSITE" id="PS50893">
    <property type="entry name" value="ABC_TRANSPORTER_2"/>
    <property type="match status" value="1"/>
</dbReference>
<keyword evidence="2" id="KW-0547">Nucleotide-binding</keyword>
<dbReference type="GO" id="GO:0005524">
    <property type="term" value="F:ATP binding"/>
    <property type="evidence" value="ECO:0007669"/>
    <property type="project" value="UniProtKB-KW"/>
</dbReference>
<evidence type="ECO:0000313" key="7">
    <source>
        <dbReference type="Proteomes" id="UP001354931"/>
    </source>
</evidence>
<dbReference type="Gene3D" id="3.40.50.300">
    <property type="entry name" value="P-loop containing nucleotide triphosphate hydrolases"/>
    <property type="match status" value="1"/>
</dbReference>
<dbReference type="PANTHER" id="PTHR43230:SF3">
    <property type="entry name" value="ABC-TYPE DIPEPTIDE_OLIGOPEPTIDE TRANSPORT SYSTEM, ATPASE COMPONENT"/>
    <property type="match status" value="1"/>
</dbReference>
<evidence type="ECO:0000256" key="1">
    <source>
        <dbReference type="ARBA" id="ARBA00022448"/>
    </source>
</evidence>
<dbReference type="SUPFAM" id="SSF52540">
    <property type="entry name" value="P-loop containing nucleoside triphosphate hydrolases"/>
    <property type="match status" value="1"/>
</dbReference>
<reference evidence="6 7" key="1">
    <citation type="submission" date="2022-10" db="EMBL/GenBank/DDBJ databases">
        <authorList>
            <person name="Xie J."/>
            <person name="Shen N."/>
        </authorList>
    </citation>
    <scope>NUCLEOTIDE SEQUENCE [LARGE SCALE GENOMIC DNA]</scope>
    <source>
        <strain evidence="6 7">YIM65594</strain>
    </source>
</reference>
<dbReference type="SMART" id="SM00382">
    <property type="entry name" value="AAA"/>
    <property type="match status" value="1"/>
</dbReference>
<dbReference type="Pfam" id="PF08352">
    <property type="entry name" value="oligo_HPY"/>
    <property type="match status" value="1"/>
</dbReference>
<protein>
    <submittedName>
        <fullName evidence="6">ABC transporter ATP-binding protein</fullName>
    </submittedName>
</protein>
<evidence type="ECO:0000256" key="2">
    <source>
        <dbReference type="ARBA" id="ARBA00022741"/>
    </source>
</evidence>
<name>A0ABU6F5S1_9ACTN</name>
<dbReference type="CDD" id="cd03257">
    <property type="entry name" value="ABC_NikE_OppD_transporters"/>
    <property type="match status" value="1"/>
</dbReference>
<proteinExistence type="predicted"/>
<organism evidence="6 7">
    <name type="scientific">Streptomyces endophyticus</name>
    <dbReference type="NCBI Taxonomy" id="714166"/>
    <lineage>
        <taxon>Bacteria</taxon>
        <taxon>Bacillati</taxon>
        <taxon>Actinomycetota</taxon>
        <taxon>Actinomycetes</taxon>
        <taxon>Kitasatosporales</taxon>
        <taxon>Streptomycetaceae</taxon>
        <taxon>Streptomyces</taxon>
    </lineage>
</organism>
<evidence type="ECO:0000259" key="5">
    <source>
        <dbReference type="PROSITE" id="PS50893"/>
    </source>
</evidence>
<keyword evidence="3 6" id="KW-0067">ATP-binding</keyword>
<feature type="region of interest" description="Disordered" evidence="4">
    <location>
        <begin position="245"/>
        <end position="273"/>
    </location>
</feature>
<dbReference type="EMBL" id="JAOZYC010000104">
    <property type="protein sequence ID" value="MEB8338803.1"/>
    <property type="molecule type" value="Genomic_DNA"/>
</dbReference>
<gene>
    <name evidence="6" type="ORF">OKJ99_15005</name>
</gene>
<dbReference type="InterPro" id="IPR003593">
    <property type="entry name" value="AAA+_ATPase"/>
</dbReference>
<dbReference type="InterPro" id="IPR003439">
    <property type="entry name" value="ABC_transporter-like_ATP-bd"/>
</dbReference>
<dbReference type="Pfam" id="PF00005">
    <property type="entry name" value="ABC_tran"/>
    <property type="match status" value="1"/>
</dbReference>